<dbReference type="Proteomes" id="UP000076878">
    <property type="component" value="Unassembled WGS sequence"/>
</dbReference>
<dbReference type="NCBIfam" id="NF008967">
    <property type="entry name" value="PRK12313.1"/>
    <property type="match status" value="1"/>
</dbReference>
<dbReference type="Gene3D" id="2.60.40.10">
    <property type="entry name" value="Immunoglobulins"/>
    <property type="match status" value="1"/>
</dbReference>
<evidence type="ECO:0000256" key="10">
    <source>
        <dbReference type="HAMAP-Rule" id="MF_00685"/>
    </source>
</evidence>
<evidence type="ECO:0000256" key="1">
    <source>
        <dbReference type="ARBA" id="ARBA00000826"/>
    </source>
</evidence>
<keyword evidence="8 10" id="KW-0320">Glycogen biosynthesis</keyword>
<dbReference type="PIRSF" id="PIRSF000463">
    <property type="entry name" value="GlgB"/>
    <property type="match status" value="1"/>
</dbReference>
<dbReference type="EMBL" id="FNYT01000012">
    <property type="protein sequence ID" value="SEJ36955.1"/>
    <property type="molecule type" value="Genomic_DNA"/>
</dbReference>
<gene>
    <name evidence="10" type="primary">glgB</name>
    <name evidence="14" type="ORF">SAMN05216375_11230</name>
    <name evidence="13" type="ORF">TR210_1774</name>
</gene>
<dbReference type="SMART" id="SM00642">
    <property type="entry name" value="Aamy"/>
    <property type="match status" value="1"/>
</dbReference>
<dbReference type="EC" id="2.4.1.18" evidence="10"/>
<dbReference type="CDD" id="cd02855">
    <property type="entry name" value="E_set_GBE_prok_N"/>
    <property type="match status" value="1"/>
</dbReference>
<dbReference type="InterPro" id="IPR006047">
    <property type="entry name" value="GH13_cat_dom"/>
</dbReference>
<comment type="catalytic activity">
    <reaction evidence="1 10">
        <text>Transfers a segment of a (1-&gt;4)-alpha-D-glucan chain to a primary hydroxy group in a similar glucan chain.</text>
        <dbReference type="EC" id="2.4.1.18"/>
    </reaction>
</comment>
<feature type="active site" description="Proton donor" evidence="10 11">
    <location>
        <position position="362"/>
    </location>
</feature>
<evidence type="ECO:0000256" key="2">
    <source>
        <dbReference type="ARBA" id="ARBA00002953"/>
    </source>
</evidence>
<dbReference type="PANTHER" id="PTHR43651">
    <property type="entry name" value="1,4-ALPHA-GLUCAN-BRANCHING ENZYME"/>
    <property type="match status" value="1"/>
</dbReference>
<keyword evidence="5 10" id="KW-0321">Glycogen metabolism</keyword>
<sequence>MSAKMNILKELEKEMYLFNIGEHLESYRFLGSKQRTENGKEGWRFTVWAPNAKNVSLVGDFTEWKPVEMQKIGKTGGWSIFTEDAAQGDCYKYYIEDKNGKKKYKIDPYSFAYEVPPKDASVVFDMPEKKWKDGRWTANKKRKSIYQKPLNIYEVHFSSWKKHEDGSWYSFKDLAETLIPYVKEMGYTHIEFMPLMEHPLEASWGYQITGYFAVAARYGNLLELRDFVEEAHKEGVGVIMDWVPGHFCKNDYALSYFDGTPTFEYADPNRAINNRWGTLNFDLGKAQVHSFLISNAIFWLQEFHFDGIRVDAVSNMLYLDYDEGPWTPNVDGSNHNRQGIEFLKKMNTKVFERHPDTYMIAEESTAWANVTKPIEAGGLGFNYKWNMGWMNDTLRFFEMDPLFRKDNFNLITFSFMYAFNENFILPISHDEVVHGKQSLLGKMPGDRYKQFAGLRTLEAYMMAHPGKKLNFMGNEIGQFLEWRFYDQIEWGVLNNEFNPEFQHYIKTLNHLYKDTKALHEVDDAHTGLEILDADNHLESVLSFIRTGEKPRDFLIVVCNFTPVERRNFRVGVPYEGHYEVLLNTEMQEFGGTWTKNLPEMVTSLDGMNRQPFSIEFTLPALGVLFIKPKRVFGVNK</sequence>
<dbReference type="EMBL" id="FJNB01000012">
    <property type="protein sequence ID" value="CZR00871.1"/>
    <property type="molecule type" value="Genomic_DNA"/>
</dbReference>
<evidence type="ECO:0000259" key="12">
    <source>
        <dbReference type="SMART" id="SM00642"/>
    </source>
</evidence>
<dbReference type="Gene3D" id="3.20.20.80">
    <property type="entry name" value="Glycosidases"/>
    <property type="match status" value="1"/>
</dbReference>
<dbReference type="GO" id="GO:0043169">
    <property type="term" value="F:cation binding"/>
    <property type="evidence" value="ECO:0007669"/>
    <property type="project" value="InterPro"/>
</dbReference>
<dbReference type="Gene3D" id="2.60.40.1180">
    <property type="entry name" value="Golgi alpha-mannosidase II"/>
    <property type="match status" value="1"/>
</dbReference>
<reference evidence="14 16" key="2">
    <citation type="submission" date="2016-10" db="EMBL/GenBank/DDBJ databases">
        <authorList>
            <person name="Varghese N."/>
            <person name="Submissions S."/>
        </authorList>
    </citation>
    <scope>NUCLEOTIDE SEQUENCE [LARGE SCALE GENOMIC DNA]</scope>
    <source>
        <strain evidence="14 16">DSM 22150</strain>
    </source>
</reference>
<evidence type="ECO:0000313" key="15">
    <source>
        <dbReference type="Proteomes" id="UP000076878"/>
    </source>
</evidence>
<evidence type="ECO:0000256" key="7">
    <source>
        <dbReference type="ARBA" id="ARBA00022679"/>
    </source>
</evidence>
<evidence type="ECO:0000256" key="9">
    <source>
        <dbReference type="ARBA" id="ARBA00023277"/>
    </source>
</evidence>
<reference evidence="13 15" key="1">
    <citation type="submission" date="2016-02" db="EMBL/GenBank/DDBJ databases">
        <authorList>
            <person name="Wen L."/>
            <person name="He K."/>
            <person name="Yang H."/>
        </authorList>
    </citation>
    <scope>NUCLEOTIDE SEQUENCE [LARGE SCALE GENOMIC DNA]</scope>
    <source>
        <strain evidence="13">Trichococcus_R210</strain>
    </source>
</reference>
<feature type="active site" description="Nucleophile" evidence="10 11">
    <location>
        <position position="311"/>
    </location>
</feature>
<evidence type="ECO:0000256" key="3">
    <source>
        <dbReference type="ARBA" id="ARBA00004964"/>
    </source>
</evidence>
<keyword evidence="9 10" id="KW-0119">Carbohydrate metabolism</keyword>
<keyword evidence="7 10" id="KW-0808">Transferase</keyword>
<accession>A0A143Z1E2</accession>
<dbReference type="Pfam" id="PF02922">
    <property type="entry name" value="CBM_48"/>
    <property type="match status" value="1"/>
</dbReference>
<comment type="function">
    <text evidence="2 10">Catalyzes the formation of the alpha-1,6-glucosidic linkages in glycogen by scission of a 1,4-alpha-linked oligosaccharide from growing alpha-1,4-glucan chains and the subsequent attachment of the oligosaccharide to the alpha-1,6 position.</text>
</comment>
<comment type="similarity">
    <text evidence="4 10">Belongs to the glycosyl hydrolase 13 family. GlgB subfamily.</text>
</comment>
<dbReference type="InterPro" id="IPR014756">
    <property type="entry name" value="Ig_E-set"/>
</dbReference>
<dbReference type="InterPro" id="IPR044143">
    <property type="entry name" value="GlgB_N_E_set_prok"/>
</dbReference>
<evidence type="ECO:0000256" key="6">
    <source>
        <dbReference type="ARBA" id="ARBA00022676"/>
    </source>
</evidence>
<dbReference type="STRING" id="640938.TR210_1774"/>
<dbReference type="InterPro" id="IPR013780">
    <property type="entry name" value="Glyco_hydro_b"/>
</dbReference>
<dbReference type="InterPro" id="IPR037439">
    <property type="entry name" value="Branching_enzy"/>
</dbReference>
<keyword evidence="6 10" id="KW-0328">Glycosyltransferase</keyword>
<keyword evidence="16" id="KW-1185">Reference proteome</keyword>
<protein>
    <recommendedName>
        <fullName evidence="10">1,4-alpha-glucan branching enzyme GlgB</fullName>
        <ecNumber evidence="10">2.4.1.18</ecNumber>
    </recommendedName>
    <alternativeName>
        <fullName evidence="10">1,4-alpha-D-glucan:1,4-alpha-D-glucan 6-glucosyl-transferase</fullName>
    </alternativeName>
    <alternativeName>
        <fullName evidence="10">Alpha-(1-&gt;4)-glucan branching enzyme</fullName>
    </alternativeName>
    <alternativeName>
        <fullName evidence="10">Glycogen branching enzyme</fullName>
        <shortName evidence="10">BE</shortName>
    </alternativeName>
</protein>
<dbReference type="UniPathway" id="UPA00164"/>
<dbReference type="InterPro" id="IPR006048">
    <property type="entry name" value="A-amylase/branching_C"/>
</dbReference>
<comment type="subunit">
    <text evidence="10">Monomer.</text>
</comment>
<dbReference type="GO" id="GO:0005978">
    <property type="term" value="P:glycogen biosynthetic process"/>
    <property type="evidence" value="ECO:0007669"/>
    <property type="project" value="UniProtKB-UniRule"/>
</dbReference>
<dbReference type="AlphaFoldDB" id="A0A143Z1E2"/>
<evidence type="ECO:0000256" key="11">
    <source>
        <dbReference type="PIRSR" id="PIRSR000463-1"/>
    </source>
</evidence>
<dbReference type="FunFam" id="3.20.20.80:FF:000003">
    <property type="entry name" value="1,4-alpha-glucan branching enzyme GlgB"/>
    <property type="match status" value="1"/>
</dbReference>
<dbReference type="SUPFAM" id="SSF51445">
    <property type="entry name" value="(Trans)glycosidases"/>
    <property type="match status" value="1"/>
</dbReference>
<evidence type="ECO:0000313" key="14">
    <source>
        <dbReference type="EMBL" id="SEJ36955.1"/>
    </source>
</evidence>
<dbReference type="Proteomes" id="UP000199280">
    <property type="component" value="Unassembled WGS sequence"/>
</dbReference>
<proteinExistence type="inferred from homology"/>
<dbReference type="InterPro" id="IPR004193">
    <property type="entry name" value="Glyco_hydro_13_N"/>
</dbReference>
<dbReference type="GO" id="GO:0005829">
    <property type="term" value="C:cytosol"/>
    <property type="evidence" value="ECO:0007669"/>
    <property type="project" value="TreeGrafter"/>
</dbReference>
<comment type="pathway">
    <text evidence="3 10">Glycan biosynthesis; glycogen biosynthesis.</text>
</comment>
<dbReference type="GO" id="GO:0004553">
    <property type="term" value="F:hydrolase activity, hydrolyzing O-glycosyl compounds"/>
    <property type="evidence" value="ECO:0007669"/>
    <property type="project" value="InterPro"/>
</dbReference>
<feature type="domain" description="Glycosyl hydrolase family 13 catalytic" evidence="12">
    <location>
        <begin position="154"/>
        <end position="512"/>
    </location>
</feature>
<dbReference type="SUPFAM" id="SSF81296">
    <property type="entry name" value="E set domains"/>
    <property type="match status" value="1"/>
</dbReference>
<dbReference type="InterPro" id="IPR006407">
    <property type="entry name" value="GlgB"/>
</dbReference>
<dbReference type="PANTHER" id="PTHR43651:SF3">
    <property type="entry name" value="1,4-ALPHA-GLUCAN-BRANCHING ENZYME"/>
    <property type="match status" value="1"/>
</dbReference>
<dbReference type="HAMAP" id="MF_00685">
    <property type="entry name" value="GlgB"/>
    <property type="match status" value="1"/>
</dbReference>
<evidence type="ECO:0000256" key="5">
    <source>
        <dbReference type="ARBA" id="ARBA00022600"/>
    </source>
</evidence>
<organism evidence="13 15">
    <name type="scientific">Trichococcus ilyis</name>
    <dbReference type="NCBI Taxonomy" id="640938"/>
    <lineage>
        <taxon>Bacteria</taxon>
        <taxon>Bacillati</taxon>
        <taxon>Bacillota</taxon>
        <taxon>Bacilli</taxon>
        <taxon>Lactobacillales</taxon>
        <taxon>Carnobacteriaceae</taxon>
        <taxon>Trichococcus</taxon>
    </lineage>
</organism>
<evidence type="ECO:0000256" key="4">
    <source>
        <dbReference type="ARBA" id="ARBA00009000"/>
    </source>
</evidence>
<evidence type="ECO:0000313" key="13">
    <source>
        <dbReference type="EMBL" id="CZR00871.1"/>
    </source>
</evidence>
<dbReference type="Pfam" id="PF02806">
    <property type="entry name" value="Alpha-amylase_C"/>
    <property type="match status" value="1"/>
</dbReference>
<evidence type="ECO:0000256" key="8">
    <source>
        <dbReference type="ARBA" id="ARBA00023056"/>
    </source>
</evidence>
<dbReference type="SUPFAM" id="SSF51011">
    <property type="entry name" value="Glycosyl hydrolase domain"/>
    <property type="match status" value="1"/>
</dbReference>
<dbReference type="NCBIfam" id="NF003811">
    <property type="entry name" value="PRK05402.1"/>
    <property type="match status" value="1"/>
</dbReference>
<dbReference type="InterPro" id="IPR017853">
    <property type="entry name" value="GH"/>
</dbReference>
<dbReference type="CDD" id="cd11322">
    <property type="entry name" value="AmyAc_Glg_BE"/>
    <property type="match status" value="1"/>
</dbReference>
<dbReference type="Pfam" id="PF00128">
    <property type="entry name" value="Alpha-amylase"/>
    <property type="match status" value="2"/>
</dbReference>
<dbReference type="GO" id="GO:0003844">
    <property type="term" value="F:1,4-alpha-glucan branching enzyme activity"/>
    <property type="evidence" value="ECO:0007669"/>
    <property type="project" value="UniProtKB-UniRule"/>
</dbReference>
<name>A0A143Z1E2_9LACT</name>
<dbReference type="RefSeq" id="WP_068623155.1">
    <property type="nucleotide sequence ID" value="NZ_FJNB01000012.1"/>
</dbReference>
<dbReference type="InterPro" id="IPR013783">
    <property type="entry name" value="Ig-like_fold"/>
</dbReference>
<dbReference type="NCBIfam" id="TIGR01515">
    <property type="entry name" value="branching_enzym"/>
    <property type="match status" value="1"/>
</dbReference>
<evidence type="ECO:0000313" key="16">
    <source>
        <dbReference type="Proteomes" id="UP000199280"/>
    </source>
</evidence>